<feature type="chain" id="PRO_5035188332" evidence="17">
    <location>
        <begin position="18"/>
        <end position="873"/>
    </location>
</feature>
<feature type="transmembrane region" description="Helical" evidence="16">
    <location>
        <begin position="464"/>
        <end position="488"/>
    </location>
</feature>
<dbReference type="FunFam" id="1.20.1070.10:FF:000054">
    <property type="entry name" value="Adhesion G protein-coupled receptor E3"/>
    <property type="match status" value="1"/>
</dbReference>
<keyword evidence="6 17" id="KW-0732">Signal</keyword>
<dbReference type="OrthoDB" id="1100386at2759"/>
<dbReference type="InterPro" id="IPR000832">
    <property type="entry name" value="GPCR_2_secretin-like"/>
</dbReference>
<keyword evidence="3" id="KW-1003">Cell membrane</keyword>
<dbReference type="InterPro" id="IPR036445">
    <property type="entry name" value="GPCR_2_extracell_dom_sf"/>
</dbReference>
<feature type="domain" description="GAIN-B" evidence="18">
    <location>
        <begin position="306"/>
        <end position="453"/>
    </location>
</feature>
<keyword evidence="4" id="KW-0245">EGF-like domain</keyword>
<dbReference type="AlphaFoldDB" id="A0A8J2M6Q3"/>
<comment type="caution">
    <text evidence="20">The sequence shown here is derived from an EMBL/GenBank/DDBJ whole genome shotgun (WGS) entry which is preliminary data.</text>
</comment>
<dbReference type="Gene3D" id="1.20.1070.10">
    <property type="entry name" value="Rhodopsin 7-helix transmembrane proteins"/>
    <property type="match status" value="1"/>
</dbReference>
<dbReference type="InterPro" id="IPR046338">
    <property type="entry name" value="GAIN_dom_sf"/>
</dbReference>
<dbReference type="PROSITE" id="PS50261">
    <property type="entry name" value="G_PROTEIN_RECEP_F2_4"/>
    <property type="match status" value="1"/>
</dbReference>
<dbReference type="PROSITE" id="PS50221">
    <property type="entry name" value="GAIN_B"/>
    <property type="match status" value="1"/>
</dbReference>
<evidence type="ECO:0000256" key="15">
    <source>
        <dbReference type="ARBA" id="ARBA00023224"/>
    </source>
</evidence>
<evidence type="ECO:0000256" key="8">
    <source>
        <dbReference type="ARBA" id="ARBA00022837"/>
    </source>
</evidence>
<keyword evidence="8" id="KW-0106">Calcium</keyword>
<keyword evidence="11 16" id="KW-0472">Membrane</keyword>
<feature type="transmembrane region" description="Helical" evidence="16">
    <location>
        <begin position="656"/>
        <end position="674"/>
    </location>
</feature>
<keyword evidence="7" id="KW-0677">Repeat</keyword>
<dbReference type="Gene3D" id="2.60.220.50">
    <property type="match status" value="1"/>
</dbReference>
<evidence type="ECO:0000313" key="21">
    <source>
        <dbReference type="Proteomes" id="UP000746747"/>
    </source>
</evidence>
<dbReference type="EMBL" id="CAKAEH010001492">
    <property type="protein sequence ID" value="CAG9536866.1"/>
    <property type="molecule type" value="Genomic_DNA"/>
</dbReference>
<feature type="transmembrane region" description="Helical" evidence="16">
    <location>
        <begin position="680"/>
        <end position="703"/>
    </location>
</feature>
<evidence type="ECO:0000256" key="1">
    <source>
        <dbReference type="ARBA" id="ARBA00004651"/>
    </source>
</evidence>
<feature type="transmembrane region" description="Helical" evidence="16">
    <location>
        <begin position="569"/>
        <end position="589"/>
    </location>
</feature>
<keyword evidence="5 16" id="KW-0812">Transmembrane</keyword>
<dbReference type="InterPro" id="IPR000203">
    <property type="entry name" value="GPS"/>
</dbReference>
<evidence type="ECO:0000256" key="17">
    <source>
        <dbReference type="SAM" id="SignalP"/>
    </source>
</evidence>
<comment type="similarity">
    <text evidence="2">Belongs to the G-protein coupled receptor 2 family. Adhesion G-protein coupled receptor (ADGR) subfamily.</text>
</comment>
<protein>
    <submittedName>
        <fullName evidence="20">Uncharacterized protein</fullName>
    </submittedName>
</protein>
<feature type="domain" description="G-protein coupled receptors family 2 profile 2" evidence="19">
    <location>
        <begin position="465"/>
        <end position="704"/>
    </location>
</feature>
<reference evidence="20" key="1">
    <citation type="submission" date="2021-09" db="EMBL/GenBank/DDBJ databases">
        <authorList>
            <consortium name="Pathogen Informatics"/>
        </authorList>
    </citation>
    <scope>NUCLEOTIDE SEQUENCE</scope>
</reference>
<keyword evidence="14" id="KW-0325">Glycoprotein</keyword>
<comment type="subcellular location">
    <subcellularLocation>
        <location evidence="1">Cell membrane</location>
        <topology evidence="1">Multi-pass membrane protein</topology>
    </subcellularLocation>
</comment>
<evidence type="ECO:0000259" key="18">
    <source>
        <dbReference type="PROSITE" id="PS50221"/>
    </source>
</evidence>
<evidence type="ECO:0000256" key="5">
    <source>
        <dbReference type="ARBA" id="ARBA00022692"/>
    </source>
</evidence>
<evidence type="ECO:0000256" key="16">
    <source>
        <dbReference type="SAM" id="Phobius"/>
    </source>
</evidence>
<evidence type="ECO:0000313" key="20">
    <source>
        <dbReference type="EMBL" id="CAG9536866.1"/>
    </source>
</evidence>
<evidence type="ECO:0000256" key="2">
    <source>
        <dbReference type="ARBA" id="ARBA00007343"/>
    </source>
</evidence>
<name>A0A8J2M6Q3_9BILA</name>
<dbReference type="PANTHER" id="PTHR12011:SF347">
    <property type="entry name" value="FI21270P1-RELATED"/>
    <property type="match status" value="1"/>
</dbReference>
<accession>A0A8J2M6Q3</accession>
<keyword evidence="13" id="KW-0675">Receptor</keyword>
<dbReference type="GO" id="GO:0004930">
    <property type="term" value="F:G protein-coupled receptor activity"/>
    <property type="evidence" value="ECO:0007669"/>
    <property type="project" value="UniProtKB-KW"/>
</dbReference>
<evidence type="ECO:0000256" key="11">
    <source>
        <dbReference type="ARBA" id="ARBA00023136"/>
    </source>
</evidence>
<evidence type="ECO:0000256" key="7">
    <source>
        <dbReference type="ARBA" id="ARBA00022737"/>
    </source>
</evidence>
<dbReference type="Pfam" id="PF00002">
    <property type="entry name" value="7tm_2"/>
    <property type="match status" value="1"/>
</dbReference>
<dbReference type="Pfam" id="PF16489">
    <property type="entry name" value="GAIN"/>
    <property type="match status" value="1"/>
</dbReference>
<dbReference type="InterPro" id="IPR017981">
    <property type="entry name" value="GPCR_2-like_7TM"/>
</dbReference>
<keyword evidence="12" id="KW-1015">Disulfide bond</keyword>
<dbReference type="InterPro" id="IPR048072">
    <property type="entry name" value="7tmB2_latrophilin-like"/>
</dbReference>
<dbReference type="GO" id="GO:0005886">
    <property type="term" value="C:plasma membrane"/>
    <property type="evidence" value="ECO:0007669"/>
    <property type="project" value="UniProtKB-SubCell"/>
</dbReference>
<evidence type="ECO:0000256" key="6">
    <source>
        <dbReference type="ARBA" id="ARBA00022729"/>
    </source>
</evidence>
<sequence>MITVLLLPFCLSVYCDTFIFARTQSSAINYSVNNGTNFRRKRSFCEEYEWDGVTIPRTLACSETQIPCPDHENTIGVATQKCGCESNEWEGKPNTINCTHKWIELLEQLIDSDEPAENISRKWAQFLQNSTKLFGGDLVGSVEIGKKLLTLAHMQYILMDEEEQNERAIEFTEMYGKAGNELLSDRAVTIWMTLLDDIRIHKISSLISELEQSVTLMADFTTKKQRKIEYSNWAFEVQVKGPIPVTIQSNHVDSNKISRLVRRSHIFNTPSFTNPSTSSISDNATLNEPTGNVTFNFSLSPLLLMPPLKILQQSVQAKFAQSTSGFLSIPTFQRSRLTQWDENSLLLTYYVFRSVGALLNTNKTTIANSLVIGASVNDPITSIPLPENYPITFKFYHIRTKGVSNPRCVFWDTSKKIWSKEGCKTLRTLNDSTECACTHLTSFAILMDIAGLYDHDDKLIVNKILNLTTTIGCIFSILCLFFASIIFICLKSLWNVRHMIHTNLCFCLILAELIFVIGIDRTENKIICCAIAAALHYFFLTAFCWMLLEGYQLYLMLVQVFEDEESKTIFYCLFAYGFPAIIVVVTAGVAWSNYSTDQYCWLNVETPTIWAFAGPIAIVIVSNIVFLGIALRMVLSVPNRRRNRMEQMLGWLKGSTALLCLLGVTWIFGYLMVIKGAGTVFAYIFTILNCLQGVFIFVIHVILNDKIRLTLLRRIRMNICRMSDTANTTSIASNRQKFTDIVKNSDLSRVSSQLPIGSSDLRSLKTKKNEGLFMEKISLRIDGKGSPTTMITYLDWKRKVSNDSASIPSDDSGNCDYEKKETFPIRGDTVVIIDQSWKKSDIDSKEKSFPIRRKIICADSEGFKQKQKESSEQ</sequence>
<dbReference type="Gene3D" id="4.10.1240.10">
    <property type="entry name" value="GPCR, family 2, extracellular hormone receptor domain"/>
    <property type="match status" value="1"/>
</dbReference>
<evidence type="ECO:0000256" key="10">
    <source>
        <dbReference type="ARBA" id="ARBA00023040"/>
    </source>
</evidence>
<dbReference type="Pfam" id="PF01825">
    <property type="entry name" value="GPS"/>
    <property type="match status" value="1"/>
</dbReference>
<evidence type="ECO:0000256" key="12">
    <source>
        <dbReference type="ARBA" id="ARBA00023157"/>
    </source>
</evidence>
<dbReference type="PRINTS" id="PR00249">
    <property type="entry name" value="GPCRSECRETIN"/>
</dbReference>
<feature type="transmembrane region" description="Helical" evidence="16">
    <location>
        <begin position="525"/>
        <end position="548"/>
    </location>
</feature>
<evidence type="ECO:0000256" key="3">
    <source>
        <dbReference type="ARBA" id="ARBA00022475"/>
    </source>
</evidence>
<evidence type="ECO:0000256" key="9">
    <source>
        <dbReference type="ARBA" id="ARBA00022989"/>
    </source>
</evidence>
<keyword evidence="9 16" id="KW-1133">Transmembrane helix</keyword>
<keyword evidence="21" id="KW-1185">Reference proteome</keyword>
<feature type="signal peptide" evidence="17">
    <location>
        <begin position="1"/>
        <end position="17"/>
    </location>
</feature>
<keyword evidence="15" id="KW-0807">Transducer</keyword>
<keyword evidence="10" id="KW-0297">G-protein coupled receptor</keyword>
<dbReference type="PANTHER" id="PTHR12011">
    <property type="entry name" value="ADHESION G-PROTEIN COUPLED RECEPTOR"/>
    <property type="match status" value="1"/>
</dbReference>
<dbReference type="InterPro" id="IPR057244">
    <property type="entry name" value="GAIN_B"/>
</dbReference>
<evidence type="ECO:0000256" key="14">
    <source>
        <dbReference type="ARBA" id="ARBA00023180"/>
    </source>
</evidence>
<dbReference type="Proteomes" id="UP000746747">
    <property type="component" value="Unassembled WGS sequence"/>
</dbReference>
<evidence type="ECO:0000256" key="13">
    <source>
        <dbReference type="ARBA" id="ARBA00023170"/>
    </source>
</evidence>
<dbReference type="CDD" id="cd15440">
    <property type="entry name" value="7tmB2_latrophilin-like_invertebrate"/>
    <property type="match status" value="1"/>
</dbReference>
<dbReference type="SMART" id="SM00303">
    <property type="entry name" value="GPS"/>
    <property type="match status" value="1"/>
</dbReference>
<evidence type="ECO:0000256" key="4">
    <source>
        <dbReference type="ARBA" id="ARBA00022536"/>
    </source>
</evidence>
<organism evidence="20 21">
    <name type="scientific">Cercopithifilaria johnstoni</name>
    <dbReference type="NCBI Taxonomy" id="2874296"/>
    <lineage>
        <taxon>Eukaryota</taxon>
        <taxon>Metazoa</taxon>
        <taxon>Ecdysozoa</taxon>
        <taxon>Nematoda</taxon>
        <taxon>Chromadorea</taxon>
        <taxon>Rhabditida</taxon>
        <taxon>Spirurina</taxon>
        <taxon>Spiruromorpha</taxon>
        <taxon>Filarioidea</taxon>
        <taxon>Onchocercidae</taxon>
        <taxon>Cercopithifilaria</taxon>
    </lineage>
</organism>
<dbReference type="InterPro" id="IPR032471">
    <property type="entry name" value="AGRL2-4_GAIN_subdom_A"/>
</dbReference>
<feature type="transmembrane region" description="Helical" evidence="16">
    <location>
        <begin position="609"/>
        <end position="635"/>
    </location>
</feature>
<dbReference type="GO" id="GO:0007166">
    <property type="term" value="P:cell surface receptor signaling pathway"/>
    <property type="evidence" value="ECO:0007669"/>
    <property type="project" value="InterPro"/>
</dbReference>
<dbReference type="SUPFAM" id="SSF81321">
    <property type="entry name" value="Family A G protein-coupled receptor-like"/>
    <property type="match status" value="1"/>
</dbReference>
<evidence type="ECO:0000259" key="19">
    <source>
        <dbReference type="PROSITE" id="PS50261"/>
    </source>
</evidence>
<feature type="transmembrane region" description="Helical" evidence="16">
    <location>
        <begin position="500"/>
        <end position="519"/>
    </location>
</feature>
<gene>
    <name evidence="20" type="ORF">CJOHNSTONI_LOCUS6739</name>
</gene>
<proteinExistence type="inferred from homology"/>